<reference evidence="2" key="1">
    <citation type="submission" date="2010-12" db="EMBL/GenBank/DDBJ databases">
        <title>Complete sequence of chromosome 2 of Asticcacaulis excentricus CB 48.</title>
        <authorList>
            <consortium name="US DOE Joint Genome Institute"/>
            <person name="Lucas S."/>
            <person name="Copeland A."/>
            <person name="Lapidus A."/>
            <person name="Cheng J.-F."/>
            <person name="Bruce D."/>
            <person name="Goodwin L."/>
            <person name="Pitluck S."/>
            <person name="Teshima H."/>
            <person name="Davenport K."/>
            <person name="Detter J.C."/>
            <person name="Han C."/>
            <person name="Tapia R."/>
            <person name="Land M."/>
            <person name="Hauser L."/>
            <person name="Jeffries C."/>
            <person name="Kyrpides N."/>
            <person name="Ivanova N."/>
            <person name="Ovchinnikova G."/>
            <person name="Brun Y.V."/>
            <person name="Woyke T."/>
        </authorList>
    </citation>
    <scope>NUCLEOTIDE SEQUENCE [LARGE SCALE GENOMIC DNA]</scope>
    <source>
        <strain evidence="2">ATCC 15261 / DSM 4724 / KCTC 12464 / NCIMB 9791 / VKM B-1370 / CB 48</strain>
    </source>
</reference>
<keyword evidence="2" id="KW-1185">Reference proteome</keyword>
<protein>
    <submittedName>
        <fullName evidence="1">Uncharacterized protein</fullName>
    </submittedName>
</protein>
<accession>E8RU24</accession>
<evidence type="ECO:0000313" key="1">
    <source>
        <dbReference type="EMBL" id="ADU14995.1"/>
    </source>
</evidence>
<sequence length="63" mass="6957">MNYTSHNQVEDMHEQLEAHLRPPLTCECLAVADEDVTPMQGSGRDERLFASVNESANLGGDLL</sequence>
<dbReference type="AlphaFoldDB" id="E8RU24"/>
<name>E8RU24_ASTEC</name>
<organism evidence="1 2">
    <name type="scientific">Asticcacaulis excentricus (strain ATCC 15261 / DSM 4724 / KCTC 12464 / NCIMB 9791 / VKM B-1370 / CB 48)</name>
    <dbReference type="NCBI Taxonomy" id="573065"/>
    <lineage>
        <taxon>Bacteria</taxon>
        <taxon>Pseudomonadati</taxon>
        <taxon>Pseudomonadota</taxon>
        <taxon>Alphaproteobacteria</taxon>
        <taxon>Caulobacterales</taxon>
        <taxon>Caulobacteraceae</taxon>
        <taxon>Asticcacaulis</taxon>
    </lineage>
</organism>
<dbReference type="HOGENOM" id="CLU_2875993_0_0_5"/>
<dbReference type="KEGG" id="aex:Astex_3362"/>
<proteinExistence type="predicted"/>
<dbReference type="Proteomes" id="UP000001492">
    <property type="component" value="Chromosome 2"/>
</dbReference>
<dbReference type="EMBL" id="CP002396">
    <property type="protein sequence ID" value="ADU14995.1"/>
    <property type="molecule type" value="Genomic_DNA"/>
</dbReference>
<gene>
    <name evidence="1" type="ordered locus">Astex_3362</name>
</gene>
<evidence type="ECO:0000313" key="2">
    <source>
        <dbReference type="Proteomes" id="UP000001492"/>
    </source>
</evidence>